<protein>
    <recommendedName>
        <fullName evidence="8">BED-type domain-containing protein</fullName>
    </recommendedName>
</protein>
<evidence type="ECO:0000256" key="5">
    <source>
        <dbReference type="ARBA" id="ARBA00023242"/>
    </source>
</evidence>
<comment type="subcellular location">
    <subcellularLocation>
        <location evidence="1">Nucleus</location>
    </subcellularLocation>
</comment>
<evidence type="ECO:0000256" key="3">
    <source>
        <dbReference type="ARBA" id="ARBA00022771"/>
    </source>
</evidence>
<keyword evidence="3" id="KW-0863">Zinc-finger</keyword>
<name>A0A397UU34_9GLOM</name>
<keyword evidence="7" id="KW-1185">Reference proteome</keyword>
<reference evidence="6 7" key="1">
    <citation type="submission" date="2018-06" db="EMBL/GenBank/DDBJ databases">
        <title>Comparative genomics reveals the genomic features of Rhizophagus irregularis, R. cerebriforme, R. diaphanum and Gigaspora rosea, and their symbiotic lifestyle signature.</title>
        <authorList>
            <person name="Morin E."/>
            <person name="San Clemente H."/>
            <person name="Chen E.C.H."/>
            <person name="De La Providencia I."/>
            <person name="Hainaut M."/>
            <person name="Kuo A."/>
            <person name="Kohler A."/>
            <person name="Murat C."/>
            <person name="Tang N."/>
            <person name="Roy S."/>
            <person name="Loubradou J."/>
            <person name="Henrissat B."/>
            <person name="Grigoriev I.V."/>
            <person name="Corradi N."/>
            <person name="Roux C."/>
            <person name="Martin F.M."/>
        </authorList>
    </citation>
    <scope>NUCLEOTIDE SEQUENCE [LARGE SCALE GENOMIC DNA]</scope>
    <source>
        <strain evidence="6 7">DAOM 194757</strain>
    </source>
</reference>
<dbReference type="PANTHER" id="PTHR46481">
    <property type="entry name" value="ZINC FINGER BED DOMAIN-CONTAINING PROTEIN 4"/>
    <property type="match status" value="1"/>
</dbReference>
<evidence type="ECO:0000313" key="7">
    <source>
        <dbReference type="Proteomes" id="UP000266673"/>
    </source>
</evidence>
<evidence type="ECO:0000256" key="1">
    <source>
        <dbReference type="ARBA" id="ARBA00004123"/>
    </source>
</evidence>
<proteinExistence type="predicted"/>
<accession>A0A397UU34</accession>
<evidence type="ECO:0000313" key="6">
    <source>
        <dbReference type="EMBL" id="RIB12687.1"/>
    </source>
</evidence>
<dbReference type="InterPro" id="IPR052035">
    <property type="entry name" value="ZnF_BED_domain_contain"/>
</dbReference>
<evidence type="ECO:0000256" key="4">
    <source>
        <dbReference type="ARBA" id="ARBA00022833"/>
    </source>
</evidence>
<dbReference type="PANTHER" id="PTHR46481:SF10">
    <property type="entry name" value="ZINC FINGER BED DOMAIN-CONTAINING PROTEIN 39"/>
    <property type="match status" value="1"/>
</dbReference>
<keyword evidence="5" id="KW-0539">Nucleus</keyword>
<dbReference type="GO" id="GO:0005634">
    <property type="term" value="C:nucleus"/>
    <property type="evidence" value="ECO:0007669"/>
    <property type="project" value="UniProtKB-SubCell"/>
</dbReference>
<dbReference type="AlphaFoldDB" id="A0A397UU34"/>
<evidence type="ECO:0000256" key="2">
    <source>
        <dbReference type="ARBA" id="ARBA00022723"/>
    </source>
</evidence>
<comment type="caution">
    <text evidence="6">The sequence shown here is derived from an EMBL/GenBank/DDBJ whole genome shotgun (WGS) entry which is preliminary data.</text>
</comment>
<organism evidence="6 7">
    <name type="scientific">Gigaspora rosea</name>
    <dbReference type="NCBI Taxonomy" id="44941"/>
    <lineage>
        <taxon>Eukaryota</taxon>
        <taxon>Fungi</taxon>
        <taxon>Fungi incertae sedis</taxon>
        <taxon>Mucoromycota</taxon>
        <taxon>Glomeromycotina</taxon>
        <taxon>Glomeromycetes</taxon>
        <taxon>Diversisporales</taxon>
        <taxon>Gigasporaceae</taxon>
        <taxon>Gigaspora</taxon>
    </lineage>
</organism>
<gene>
    <name evidence="6" type="ORF">C2G38_2041621</name>
</gene>
<dbReference type="Proteomes" id="UP000266673">
    <property type="component" value="Unassembled WGS sequence"/>
</dbReference>
<keyword evidence="2" id="KW-0479">Metal-binding</keyword>
<dbReference type="GO" id="GO:0008270">
    <property type="term" value="F:zinc ion binding"/>
    <property type="evidence" value="ECO:0007669"/>
    <property type="project" value="UniProtKB-KW"/>
</dbReference>
<sequence length="586" mass="67569">MAGNNGNQGLIQISDSNNKNNLLVIENSDAQQSSLSFENNDRSSICWKYFEPSKPKRGEKTKCTIEGCNTKYIWRGSTTNLVGHLKNKHGITPITAVQPSLLTNNENFELKVNQLIKFIVHTTLPFNIVDNLKLFGLLDNQQITSSIIQKQIFKGYDSLFSQMKSKIQHAKSVMLSVNLRRINDKPYIIITYDGLTEDFKFHKILMYVNYFSPEGDILIDDILSALVKWELTNLMFIRCNPIDYGNFKVANTVYNDVLKEKNEDIIICVSGGSGDDLISHCLKRCAEECADAQVLSSVVEFLSLCDVKDRCTLNCNYHKIEFLTLIEQPEQPVELSNNNYYDYNADFLDNNQYVLDNNLNDNVLDNNYNDNFLIKLPFSIFSKLLRLFKPLEHIKIVTMRDIREMIVNASNIFTEISRSSLDMIPQYHLEHKVLESFLRFLIYSYLDLHQRVGLFLDPHSKSIFINDLQVKRHVLNKCQDYYSEIANSPPGINSIKSIQDLANEELEHYINLQQLSYNENDLCKWWQNSKHIFPGLATLAVKYLPLLKLNADVPLENLDKFIDAYGDGDTVNKVAFLQYNMKYIDL</sequence>
<dbReference type="OrthoDB" id="1271298at2759"/>
<keyword evidence="4" id="KW-0862">Zinc</keyword>
<dbReference type="EMBL" id="QKWP01000999">
    <property type="protein sequence ID" value="RIB12687.1"/>
    <property type="molecule type" value="Genomic_DNA"/>
</dbReference>
<evidence type="ECO:0008006" key="8">
    <source>
        <dbReference type="Google" id="ProtNLM"/>
    </source>
</evidence>